<evidence type="ECO:0000259" key="8">
    <source>
        <dbReference type="Pfam" id="PF12704"/>
    </source>
</evidence>
<dbReference type="EMBL" id="JBHRYQ010000001">
    <property type="protein sequence ID" value="MFC3811845.1"/>
    <property type="molecule type" value="Genomic_DNA"/>
</dbReference>
<proteinExistence type="predicted"/>
<evidence type="ECO:0000313" key="9">
    <source>
        <dbReference type="EMBL" id="MFC3811845.1"/>
    </source>
</evidence>
<comment type="caution">
    <text evidence="9">The sequence shown here is derived from an EMBL/GenBank/DDBJ whole genome shotgun (WGS) entry which is preliminary data.</text>
</comment>
<dbReference type="PROSITE" id="PS51257">
    <property type="entry name" value="PROKAR_LIPOPROTEIN"/>
    <property type="match status" value="1"/>
</dbReference>
<evidence type="ECO:0000256" key="5">
    <source>
        <dbReference type="ARBA" id="ARBA00023136"/>
    </source>
</evidence>
<dbReference type="PANTHER" id="PTHR30572">
    <property type="entry name" value="MEMBRANE COMPONENT OF TRANSPORTER-RELATED"/>
    <property type="match status" value="1"/>
</dbReference>
<comment type="subcellular location">
    <subcellularLocation>
        <location evidence="1">Cell membrane</location>
        <topology evidence="1">Multi-pass membrane protein</topology>
    </subcellularLocation>
</comment>
<feature type="transmembrane region" description="Helical" evidence="6">
    <location>
        <begin position="302"/>
        <end position="321"/>
    </location>
</feature>
<reference evidence="10" key="1">
    <citation type="journal article" date="2019" name="Int. J. Syst. Evol. Microbiol.">
        <title>The Global Catalogue of Microorganisms (GCM) 10K type strain sequencing project: providing services to taxonomists for standard genome sequencing and annotation.</title>
        <authorList>
            <consortium name="The Broad Institute Genomics Platform"/>
            <consortium name="The Broad Institute Genome Sequencing Center for Infectious Disease"/>
            <person name="Wu L."/>
            <person name="Ma J."/>
        </authorList>
    </citation>
    <scope>NUCLEOTIDE SEQUENCE [LARGE SCALE GENOMIC DNA]</scope>
    <source>
        <strain evidence="10">CECT 7956</strain>
    </source>
</reference>
<dbReference type="RefSeq" id="WP_379838698.1">
    <property type="nucleotide sequence ID" value="NZ_JBHRYQ010000001.1"/>
</dbReference>
<evidence type="ECO:0000256" key="6">
    <source>
        <dbReference type="SAM" id="Phobius"/>
    </source>
</evidence>
<evidence type="ECO:0000256" key="3">
    <source>
        <dbReference type="ARBA" id="ARBA00022692"/>
    </source>
</evidence>
<feature type="domain" description="MacB-like periplasmic core" evidence="8">
    <location>
        <begin position="20"/>
        <end position="227"/>
    </location>
</feature>
<accession>A0ABV7YXV5</accession>
<dbReference type="Proteomes" id="UP001595616">
    <property type="component" value="Unassembled WGS sequence"/>
</dbReference>
<dbReference type="InterPro" id="IPR050250">
    <property type="entry name" value="Macrolide_Exporter_MacB"/>
</dbReference>
<dbReference type="PANTHER" id="PTHR30572:SF18">
    <property type="entry name" value="ABC-TYPE MACROLIDE FAMILY EXPORT SYSTEM PERMEASE COMPONENT 2"/>
    <property type="match status" value="1"/>
</dbReference>
<feature type="transmembrane region" description="Helical" evidence="6">
    <location>
        <begin position="444"/>
        <end position="463"/>
    </location>
</feature>
<dbReference type="InterPro" id="IPR003838">
    <property type="entry name" value="ABC3_permease_C"/>
</dbReference>
<gene>
    <name evidence="9" type="ORF">ACFOOI_14375</name>
</gene>
<feature type="domain" description="ABC3 transporter permease C-terminal" evidence="7">
    <location>
        <begin position="305"/>
        <end position="420"/>
    </location>
</feature>
<feature type="transmembrane region" description="Helical" evidence="6">
    <location>
        <begin position="698"/>
        <end position="722"/>
    </location>
</feature>
<name>A0ABV7YXV5_9BACT</name>
<evidence type="ECO:0000313" key="10">
    <source>
        <dbReference type="Proteomes" id="UP001595616"/>
    </source>
</evidence>
<dbReference type="Pfam" id="PF12704">
    <property type="entry name" value="MacB_PCD"/>
    <property type="match status" value="2"/>
</dbReference>
<feature type="domain" description="ABC3 transporter permease C-terminal" evidence="7">
    <location>
        <begin position="701"/>
        <end position="814"/>
    </location>
</feature>
<evidence type="ECO:0000256" key="1">
    <source>
        <dbReference type="ARBA" id="ARBA00004651"/>
    </source>
</evidence>
<feature type="transmembrane region" description="Helical" evidence="6">
    <location>
        <begin position="350"/>
        <end position="373"/>
    </location>
</feature>
<keyword evidence="3 6" id="KW-0812">Transmembrane</keyword>
<feature type="transmembrane region" description="Helical" evidence="6">
    <location>
        <begin position="750"/>
        <end position="769"/>
    </location>
</feature>
<feature type="transmembrane region" description="Helical" evidence="6">
    <location>
        <begin position="21"/>
        <end position="42"/>
    </location>
</feature>
<dbReference type="Pfam" id="PF02687">
    <property type="entry name" value="FtsX"/>
    <property type="match status" value="2"/>
</dbReference>
<protein>
    <submittedName>
        <fullName evidence="9">ABC transporter permease</fullName>
    </submittedName>
</protein>
<sequence>MFKNYFKIVFRNFARQPFYSFINVVGLSIGLAACWFLAMYFFHEKTYDAFLPNANRIAAVALDLKMGDMEGKTTNTPPPLGARLAEYPEIETTARTFNLGETLVKREVKNSEPLIFNESGAVAVDSTFLDLFGFEFVQGNTNALNSHLGLVLTETTAKKYFGNEPAIGKTLSFNDRNFTVSGVLKDLPSNSTLRFDFLLPTKSFRVIENFDWSWIWLQMDTWVKFKKPITETNLAKLEAKLPEMVQKYAPSAFEKIGMSWEDKMKQGDKYNVKFLPLTKLHLEYADIDSRLSTLGDGKQVKMFGIIGIIILLLACVNFINLSTARSIKRAKEVGVRKALGSSKGSLIGQFLVESSVFSISALFLATIITALFIRSFNELTGITFTISSLYQTNVLLVVLILPLLTGLVAGLYPAYYLSKFDTIDTMKKSTGTGSRGFSSVRSGLVVFQFTVSIVLMLGSIIVYRQLSFAQNSKTGIQKENVLVINNTRNFKSISEREVFRQKLLQIPEVKNVTHSTFLPSLGAFNDFYEPEQGSQANAVVQNIAISSYLTDENFVPTLKIELTDGRNFRANSQSDSASVILNETAVKAIGWKNPIGQWMRYPGNVNQRFQVVGVVKDFHLYSVRAAIEPLAIFHESSKTYQTWGSYMAVRLLPNTEKAGIEKISNIWKSSIPNVPFEYDFLDKSFARMYQSENQMASILLVFTALALFIGCLGLFALATFTAEHRTKEIGIRKVLGASVMGITALLSKDFLKLVAIALVIGSPVAWYFMNQWLGDFAYRIDIEWWIFALAGVTAILIAIATVSFQAIRAALMNPVKSLRSE</sequence>
<feature type="transmembrane region" description="Helical" evidence="6">
    <location>
        <begin position="393"/>
        <end position="417"/>
    </location>
</feature>
<organism evidence="9 10">
    <name type="scientific">Lacihabitans lacunae</name>
    <dbReference type="NCBI Taxonomy" id="1028214"/>
    <lineage>
        <taxon>Bacteria</taxon>
        <taxon>Pseudomonadati</taxon>
        <taxon>Bacteroidota</taxon>
        <taxon>Cytophagia</taxon>
        <taxon>Cytophagales</taxon>
        <taxon>Leadbetterellaceae</taxon>
        <taxon>Lacihabitans</taxon>
    </lineage>
</organism>
<keyword evidence="4 6" id="KW-1133">Transmembrane helix</keyword>
<evidence type="ECO:0000259" key="7">
    <source>
        <dbReference type="Pfam" id="PF02687"/>
    </source>
</evidence>
<evidence type="ECO:0000256" key="4">
    <source>
        <dbReference type="ARBA" id="ARBA00022989"/>
    </source>
</evidence>
<evidence type="ECO:0000256" key="2">
    <source>
        <dbReference type="ARBA" id="ARBA00022475"/>
    </source>
</evidence>
<keyword evidence="5 6" id="KW-0472">Membrane</keyword>
<feature type="transmembrane region" description="Helical" evidence="6">
    <location>
        <begin position="784"/>
        <end position="811"/>
    </location>
</feature>
<keyword evidence="10" id="KW-1185">Reference proteome</keyword>
<keyword evidence="2" id="KW-1003">Cell membrane</keyword>
<feature type="domain" description="MacB-like periplasmic core" evidence="8">
    <location>
        <begin position="454"/>
        <end position="654"/>
    </location>
</feature>
<dbReference type="InterPro" id="IPR025857">
    <property type="entry name" value="MacB_PCD"/>
</dbReference>